<evidence type="ECO:0000256" key="2">
    <source>
        <dbReference type="ARBA" id="ARBA00022723"/>
    </source>
</evidence>
<protein>
    <submittedName>
        <fullName evidence="6">5-methyltetrahydropteroyltriglutamate--homocysteine methyltransferase</fullName>
        <ecNumber evidence="6">2.1.1.14</ecNumber>
    </submittedName>
</protein>
<evidence type="ECO:0000256" key="4">
    <source>
        <dbReference type="SAM" id="MobiDB-lite"/>
    </source>
</evidence>
<gene>
    <name evidence="6" type="ORF">J2W49_000001</name>
</gene>
<keyword evidence="7" id="KW-1185">Reference proteome</keyword>
<dbReference type="EC" id="2.1.1.14" evidence="6"/>
<dbReference type="InterPro" id="IPR038071">
    <property type="entry name" value="UROD/MetE-like_sf"/>
</dbReference>
<keyword evidence="3" id="KW-0862">Zinc</keyword>
<evidence type="ECO:0000313" key="7">
    <source>
        <dbReference type="Proteomes" id="UP001265700"/>
    </source>
</evidence>
<evidence type="ECO:0000259" key="5">
    <source>
        <dbReference type="Pfam" id="PF01717"/>
    </source>
</evidence>
<comment type="cofactor">
    <cofactor evidence="1">
        <name>Zn(2+)</name>
        <dbReference type="ChEBI" id="CHEBI:29105"/>
    </cofactor>
</comment>
<comment type="caution">
    <text evidence="6">The sequence shown here is derived from an EMBL/GenBank/DDBJ whole genome shotgun (WGS) entry which is preliminary data.</text>
</comment>
<organism evidence="6 7">
    <name type="scientific">Hydrogenophaga palleronii</name>
    <dbReference type="NCBI Taxonomy" id="65655"/>
    <lineage>
        <taxon>Bacteria</taxon>
        <taxon>Pseudomonadati</taxon>
        <taxon>Pseudomonadota</taxon>
        <taxon>Betaproteobacteria</taxon>
        <taxon>Burkholderiales</taxon>
        <taxon>Comamonadaceae</taxon>
        <taxon>Hydrogenophaga</taxon>
    </lineage>
</organism>
<accession>A0ABU1WFV6</accession>
<dbReference type="Proteomes" id="UP001265700">
    <property type="component" value="Unassembled WGS sequence"/>
</dbReference>
<dbReference type="Gene3D" id="3.20.20.210">
    <property type="match status" value="1"/>
</dbReference>
<sequence length="367" mass="39828">MFETAIAGSLPKPAWLAETEKLWPQWKAQGPELQQAKADATLLWIKAQEDAGLDVIGDGEQARQHFVHGFVEHVEGIDFEHKVTMGIRNNRYDAQVPQVVAPLRLKGRVHAFEAQLARKHTKKKLKFTLPGPMTIVDTVADRYYGDKVKMAMAFAELLNQEALALQADGVDIIQFDEPAFNVYMQDAADWGVAALEVAARGLTCTTAVHICYGYGIKANVDWKQTLGEQWRQYEQVFPALAKSSIDQVSLECFHSHVPPELMKLLEGKEVMVGVIDVASDTIETPEEIADTIGMALKYVPRDKLIACTNCGLAPMSREVAMAKLEALAQGAARGGGGGGRGGPPARGGPARPRPAGPPATPRPGGTK</sequence>
<dbReference type="CDD" id="cd03311">
    <property type="entry name" value="CIMS_C_terminal_like"/>
    <property type="match status" value="1"/>
</dbReference>
<feature type="compositionally biased region" description="Pro residues" evidence="4">
    <location>
        <begin position="351"/>
        <end position="361"/>
    </location>
</feature>
<dbReference type="EMBL" id="JAVDWU010000001">
    <property type="protein sequence ID" value="MDR7148073.1"/>
    <property type="molecule type" value="Genomic_DNA"/>
</dbReference>
<dbReference type="NCBIfam" id="NF006589">
    <property type="entry name" value="PRK09121.1"/>
    <property type="match status" value="1"/>
</dbReference>
<feature type="non-terminal residue" evidence="6">
    <location>
        <position position="367"/>
    </location>
</feature>
<feature type="region of interest" description="Disordered" evidence="4">
    <location>
        <begin position="331"/>
        <end position="367"/>
    </location>
</feature>
<proteinExistence type="predicted"/>
<dbReference type="InterPro" id="IPR002629">
    <property type="entry name" value="Met_Synth_C/arc"/>
</dbReference>
<name>A0ABU1WFV6_9BURK</name>
<feature type="compositionally biased region" description="Gly residues" evidence="4">
    <location>
        <begin position="332"/>
        <end position="345"/>
    </location>
</feature>
<dbReference type="GO" id="GO:0032259">
    <property type="term" value="P:methylation"/>
    <property type="evidence" value="ECO:0007669"/>
    <property type="project" value="UniProtKB-KW"/>
</dbReference>
<dbReference type="SUPFAM" id="SSF51726">
    <property type="entry name" value="UROD/MetE-like"/>
    <property type="match status" value="1"/>
</dbReference>
<keyword evidence="2" id="KW-0479">Metal-binding</keyword>
<dbReference type="RefSeq" id="WP_310310239.1">
    <property type="nucleotide sequence ID" value="NZ_JAVDWU010000001.1"/>
</dbReference>
<feature type="domain" description="Cobalamin-independent methionine synthase MetE C-terminal/archaeal" evidence="5">
    <location>
        <begin position="2"/>
        <end position="331"/>
    </location>
</feature>
<evidence type="ECO:0000256" key="3">
    <source>
        <dbReference type="ARBA" id="ARBA00022833"/>
    </source>
</evidence>
<keyword evidence="6" id="KW-0808">Transferase</keyword>
<evidence type="ECO:0000313" key="6">
    <source>
        <dbReference type="EMBL" id="MDR7148073.1"/>
    </source>
</evidence>
<dbReference type="PANTHER" id="PTHR30519">
    <property type="entry name" value="5-METHYLTETRAHYDROPTEROYLTRIGLUTAMATE--HOMOCYSTEINE METHYLTRANSFERASE"/>
    <property type="match status" value="1"/>
</dbReference>
<reference evidence="6 7" key="1">
    <citation type="submission" date="2023-07" db="EMBL/GenBank/DDBJ databases">
        <title>Sorghum-associated microbial communities from plants grown in Nebraska, USA.</title>
        <authorList>
            <person name="Schachtman D."/>
        </authorList>
    </citation>
    <scope>NUCLEOTIDE SEQUENCE [LARGE SCALE GENOMIC DNA]</scope>
    <source>
        <strain evidence="6 7">4249</strain>
    </source>
</reference>
<dbReference type="Pfam" id="PF01717">
    <property type="entry name" value="Meth_synt_2"/>
    <property type="match status" value="1"/>
</dbReference>
<evidence type="ECO:0000256" key="1">
    <source>
        <dbReference type="ARBA" id="ARBA00001947"/>
    </source>
</evidence>
<keyword evidence="6" id="KW-0489">Methyltransferase</keyword>
<dbReference type="GO" id="GO:0003871">
    <property type="term" value="F:5-methyltetrahydropteroyltriglutamate-homocysteine S-methyltransferase activity"/>
    <property type="evidence" value="ECO:0007669"/>
    <property type="project" value="UniProtKB-EC"/>
</dbReference>